<dbReference type="Gene3D" id="2.20.100.10">
    <property type="entry name" value="Thrombospondin type-1 (TSP1) repeat"/>
    <property type="match status" value="1"/>
</dbReference>
<dbReference type="GO" id="GO:0001502">
    <property type="term" value="P:cartilage condensation"/>
    <property type="evidence" value="ECO:0007669"/>
    <property type="project" value="Ensembl"/>
</dbReference>
<dbReference type="GO" id="GO:0001649">
    <property type="term" value="P:osteoblast differentiation"/>
    <property type="evidence" value="ECO:0007669"/>
    <property type="project" value="Ensembl"/>
</dbReference>
<dbReference type="PROSITE" id="PS51323">
    <property type="entry name" value="IGFBP_N_2"/>
    <property type="match status" value="1"/>
</dbReference>
<dbReference type="GO" id="GO:0070374">
    <property type="term" value="P:positive regulation of ERK1 and ERK2 cascade"/>
    <property type="evidence" value="ECO:0007669"/>
    <property type="project" value="Ensembl"/>
</dbReference>
<keyword evidence="4" id="KW-0272">Extracellular matrix</keyword>
<dbReference type="SMART" id="SM00214">
    <property type="entry name" value="VWC"/>
    <property type="match status" value="1"/>
</dbReference>
<evidence type="ECO:0000256" key="9">
    <source>
        <dbReference type="ARBA" id="ARBA00023157"/>
    </source>
</evidence>
<dbReference type="FunFam" id="2.20.100.10:FF:000036">
    <property type="entry name" value="Connective tissue growth factor (Predicted)"/>
    <property type="match status" value="1"/>
</dbReference>
<comment type="function">
    <text evidence="14">Major connective tissue mitoattractant secreted by vascular endothelial cells. Promotes proliferation and differentiation of chondrocytes. Is involved in the stimulation of osteoblast differentiation and has a critical role in osteogenesis. Mediates heparin- and divalent cation-dependent cell adhesion in many cell types including fibroblasts, myofibroblasts, endothelial and epithelial cells. Enhances fibroblast growth factor-induced DNA synthesis.</text>
</comment>
<evidence type="ECO:0000256" key="11">
    <source>
        <dbReference type="ARBA" id="ARBA00041320"/>
    </source>
</evidence>
<dbReference type="PROSITE" id="PS01185">
    <property type="entry name" value="CTCK_1"/>
    <property type="match status" value="1"/>
</dbReference>
<evidence type="ECO:0000256" key="10">
    <source>
        <dbReference type="ARBA" id="ARBA00039943"/>
    </source>
</evidence>
<name>A0A8C6ALA5_MONMO</name>
<keyword evidence="8" id="KW-0130">Cell adhesion</keyword>
<dbReference type="GO" id="GO:0051496">
    <property type="term" value="P:positive regulation of stress fiber assembly"/>
    <property type="evidence" value="ECO:0007669"/>
    <property type="project" value="Ensembl"/>
</dbReference>
<evidence type="ECO:0000256" key="7">
    <source>
        <dbReference type="ARBA" id="ARBA00022729"/>
    </source>
</evidence>
<evidence type="ECO:0000256" key="12">
    <source>
        <dbReference type="ARBA" id="ARBA00042353"/>
    </source>
</evidence>
<dbReference type="SMART" id="SM00121">
    <property type="entry name" value="IB"/>
    <property type="match status" value="1"/>
</dbReference>
<keyword evidence="21" id="KW-1185">Reference proteome</keyword>
<keyword evidence="7" id="KW-0732">Signal</keyword>
<accession>A0A8C6ALA5</accession>
<dbReference type="SUPFAM" id="SSF57603">
    <property type="entry name" value="FnI-like domain"/>
    <property type="match status" value="1"/>
</dbReference>
<dbReference type="PROSITE" id="PS01208">
    <property type="entry name" value="VWFC_1"/>
    <property type="match status" value="1"/>
</dbReference>
<sequence>MRRGKRKKKSYLVAGNTEPFFFFFFWRAGVCQLFQTGGMLSVKGSGSIRCELMRQEGGEECEECPCLCRTPFSSLASRGRPERIKASGRPSWPHKTTLPRREEAASATPTAGDPLPSVRRQPPRPTAPETAARRVPTPPPARTRAASPARRATPAPPPPAARSAPTMSATGLGPVRCAFVLLLALCSRPTSGQDCGGRCQCAAGPAPRCPAGVSLVLDSCGCCRVCAKQLGELCTERDPCDPHKGLFCDFGSPANRKIGVCTAKDGAPCVFGGSVYRSGESFQSSCKYQCTCLDGAVGCVPLCSMDVRLPSPDCPFPRRVKLPGKCCEEWVCDEPKDHTVVGPALAAYRLEDTFGPDPTMIRANCLVQTTEWSACSKTCGMGISTRVTNDNAFCRLEKQSRLCMVRPCEADLEENIKKGKKCIRTPKISKPVKFELSGCTSVKTFRAKFCGVCTDGRCCTPHRTATLPVEFKCPDGEVMKKSMMFIKTCACHYNCPGDNDIFESLYYRKMYGDMA</sequence>
<dbReference type="GO" id="GO:0002062">
    <property type="term" value="P:chondrocyte differentiation"/>
    <property type="evidence" value="ECO:0007669"/>
    <property type="project" value="Ensembl"/>
</dbReference>
<keyword evidence="5" id="KW-0237">DNA synthesis</keyword>
<dbReference type="GO" id="GO:0005615">
    <property type="term" value="C:extracellular space"/>
    <property type="evidence" value="ECO:0007669"/>
    <property type="project" value="Ensembl"/>
</dbReference>
<dbReference type="InterPro" id="IPR006208">
    <property type="entry name" value="Glyco_hormone_CN"/>
</dbReference>
<evidence type="ECO:0000256" key="5">
    <source>
        <dbReference type="ARBA" id="ARBA00022634"/>
    </source>
</evidence>
<dbReference type="GO" id="GO:0008201">
    <property type="term" value="F:heparin binding"/>
    <property type="evidence" value="ECO:0007669"/>
    <property type="project" value="UniProtKB-KW"/>
</dbReference>
<keyword evidence="9" id="KW-1015">Disulfide bond</keyword>
<dbReference type="GO" id="GO:0035988">
    <property type="term" value="P:chondrocyte proliferation"/>
    <property type="evidence" value="ECO:0007669"/>
    <property type="project" value="Ensembl"/>
</dbReference>
<evidence type="ECO:0000256" key="15">
    <source>
        <dbReference type="PROSITE-ProRule" id="PRU00039"/>
    </source>
</evidence>
<dbReference type="GO" id="GO:0045597">
    <property type="term" value="P:positive regulation of cell differentiation"/>
    <property type="evidence" value="ECO:0007669"/>
    <property type="project" value="Ensembl"/>
</dbReference>
<dbReference type="GO" id="GO:0032330">
    <property type="term" value="P:regulation of chondrocyte differentiation"/>
    <property type="evidence" value="ECO:0007669"/>
    <property type="project" value="Ensembl"/>
</dbReference>
<dbReference type="GO" id="GO:0007160">
    <property type="term" value="P:cell-matrix adhesion"/>
    <property type="evidence" value="ECO:0007669"/>
    <property type="project" value="Ensembl"/>
</dbReference>
<keyword evidence="3" id="KW-0964">Secreted</keyword>
<reference evidence="20" key="2">
    <citation type="submission" date="2025-09" db="UniProtKB">
        <authorList>
            <consortium name="Ensembl"/>
        </authorList>
    </citation>
    <scope>IDENTIFICATION</scope>
</reference>
<evidence type="ECO:0000256" key="3">
    <source>
        <dbReference type="ARBA" id="ARBA00022525"/>
    </source>
</evidence>
<comment type="subunit">
    <text evidence="13">Monomer. Interacts with TSKU.</text>
</comment>
<gene>
    <name evidence="20" type="primary">CCN2</name>
</gene>
<dbReference type="InterPro" id="IPR000884">
    <property type="entry name" value="TSP1_rpt"/>
</dbReference>
<evidence type="ECO:0000256" key="8">
    <source>
        <dbReference type="ARBA" id="ARBA00022889"/>
    </source>
</evidence>
<dbReference type="PROSITE" id="PS01225">
    <property type="entry name" value="CTCK_2"/>
    <property type="match status" value="1"/>
</dbReference>
<dbReference type="GO" id="GO:0016477">
    <property type="term" value="P:cell migration"/>
    <property type="evidence" value="ECO:0007669"/>
    <property type="project" value="Ensembl"/>
</dbReference>
<dbReference type="GO" id="GO:0001525">
    <property type="term" value="P:angiogenesis"/>
    <property type="evidence" value="ECO:0007669"/>
    <property type="project" value="Ensembl"/>
</dbReference>
<evidence type="ECO:0000256" key="1">
    <source>
        <dbReference type="ARBA" id="ARBA00004498"/>
    </source>
</evidence>
<dbReference type="PANTHER" id="PTHR11348:SF7">
    <property type="entry name" value="CCN FAMILY MEMBER 2"/>
    <property type="match status" value="1"/>
</dbReference>
<dbReference type="GO" id="GO:0071897">
    <property type="term" value="P:DNA biosynthetic process"/>
    <property type="evidence" value="ECO:0007669"/>
    <property type="project" value="UniProtKB-KW"/>
</dbReference>
<dbReference type="GO" id="GO:0030324">
    <property type="term" value="P:lung development"/>
    <property type="evidence" value="ECO:0007669"/>
    <property type="project" value="Ensembl"/>
</dbReference>
<feature type="domain" description="IGFBP N-terminal" evidence="19">
    <location>
        <begin position="191"/>
        <end position="264"/>
    </location>
</feature>
<dbReference type="GO" id="GO:0007229">
    <property type="term" value="P:integrin-mediated signaling pathway"/>
    <property type="evidence" value="ECO:0007669"/>
    <property type="project" value="Ensembl"/>
</dbReference>
<comment type="subcellular location">
    <subcellularLocation>
        <location evidence="1">Secreted</location>
        <location evidence="1">Extracellular space</location>
        <location evidence="1">Extracellular matrix</location>
    </subcellularLocation>
</comment>
<dbReference type="GO" id="GO:0005178">
    <property type="term" value="F:integrin binding"/>
    <property type="evidence" value="ECO:0007669"/>
    <property type="project" value="Ensembl"/>
</dbReference>
<dbReference type="InterPro" id="IPR006207">
    <property type="entry name" value="Cys_knot_C"/>
</dbReference>
<evidence type="ECO:0000256" key="4">
    <source>
        <dbReference type="ARBA" id="ARBA00022530"/>
    </source>
</evidence>
<evidence type="ECO:0000256" key="13">
    <source>
        <dbReference type="ARBA" id="ARBA00046496"/>
    </source>
</evidence>
<comment type="similarity">
    <text evidence="2">Belongs to the CCN family.</text>
</comment>
<dbReference type="InterPro" id="IPR050941">
    <property type="entry name" value="CCN"/>
</dbReference>
<evidence type="ECO:0000256" key="6">
    <source>
        <dbReference type="ARBA" id="ARBA00022674"/>
    </source>
</evidence>
<evidence type="ECO:0000256" key="14">
    <source>
        <dbReference type="ARBA" id="ARBA00093340"/>
    </source>
</evidence>
<evidence type="ECO:0000256" key="16">
    <source>
        <dbReference type="SAM" id="MobiDB-lite"/>
    </source>
</evidence>
<dbReference type="GO" id="GO:0008543">
    <property type="term" value="P:fibroblast growth factor receptor signaling pathway"/>
    <property type="evidence" value="ECO:0007669"/>
    <property type="project" value="Ensembl"/>
</dbReference>
<evidence type="ECO:0000313" key="20">
    <source>
        <dbReference type="Ensembl" id="ENSMMNP00015002738.1"/>
    </source>
</evidence>
<comment type="caution">
    <text evidence="15">Lacks conserved residue(s) required for the propagation of feature annotation.</text>
</comment>
<dbReference type="InterPro" id="IPR036383">
    <property type="entry name" value="TSP1_rpt_sf"/>
</dbReference>
<dbReference type="SUPFAM" id="SSF57184">
    <property type="entry name" value="Growth factor receptor domain"/>
    <property type="match status" value="1"/>
</dbReference>
<dbReference type="InterPro" id="IPR043973">
    <property type="entry name" value="TSP1_CCN"/>
</dbReference>
<dbReference type="Ensembl" id="ENSMMNT00015003018.1">
    <property type="protein sequence ID" value="ENSMMNP00015002738.1"/>
    <property type="gene ID" value="ENSMMNG00015002090.1"/>
</dbReference>
<dbReference type="InterPro" id="IPR001007">
    <property type="entry name" value="VWF_dom"/>
</dbReference>
<dbReference type="GO" id="GO:0010629">
    <property type="term" value="P:negative regulation of gene expression"/>
    <property type="evidence" value="ECO:0007669"/>
    <property type="project" value="Ensembl"/>
</dbReference>
<dbReference type="GO" id="GO:0031012">
    <property type="term" value="C:extracellular matrix"/>
    <property type="evidence" value="ECO:0007669"/>
    <property type="project" value="Ensembl"/>
</dbReference>
<dbReference type="PANTHER" id="PTHR11348">
    <property type="entry name" value="CONNECTIVE TISSUE GROWTH FACTOR-RELATED"/>
    <property type="match status" value="1"/>
</dbReference>
<dbReference type="SUPFAM" id="SSF82895">
    <property type="entry name" value="TSP-1 type 1 repeat"/>
    <property type="match status" value="1"/>
</dbReference>
<proteinExistence type="inferred from homology"/>
<dbReference type="Pfam" id="PF00219">
    <property type="entry name" value="IGFBP"/>
    <property type="match status" value="1"/>
</dbReference>
<evidence type="ECO:0000313" key="21">
    <source>
        <dbReference type="Proteomes" id="UP000694561"/>
    </source>
</evidence>
<dbReference type="Pfam" id="PF19035">
    <property type="entry name" value="TSP1_CCN"/>
    <property type="match status" value="1"/>
</dbReference>
<keyword evidence="6" id="KW-0358">Heparin-binding</keyword>
<dbReference type="InterPro" id="IPR000867">
    <property type="entry name" value="IGFBP-like"/>
</dbReference>
<evidence type="ECO:0000259" key="18">
    <source>
        <dbReference type="PROSITE" id="PS50184"/>
    </source>
</evidence>
<dbReference type="GO" id="GO:0046330">
    <property type="term" value="P:positive regulation of JNK cascade"/>
    <property type="evidence" value="ECO:0007669"/>
    <property type="project" value="Ensembl"/>
</dbReference>
<dbReference type="Proteomes" id="UP000694561">
    <property type="component" value="Unplaced"/>
</dbReference>
<dbReference type="PROSITE" id="PS50092">
    <property type="entry name" value="TSP1"/>
    <property type="match status" value="1"/>
</dbReference>
<reference evidence="20" key="1">
    <citation type="submission" date="2025-08" db="UniProtKB">
        <authorList>
            <consortium name="Ensembl"/>
        </authorList>
    </citation>
    <scope>IDENTIFICATION</scope>
</reference>
<protein>
    <recommendedName>
        <fullName evidence="10">CCN family member 2</fullName>
    </recommendedName>
    <alternativeName>
        <fullName evidence="12">Cellular communication network factor 2</fullName>
    </alternativeName>
    <alternativeName>
        <fullName evidence="11">Connective tissue growth factor</fullName>
    </alternativeName>
</protein>
<dbReference type="GO" id="GO:0072593">
    <property type="term" value="P:reactive oxygen species metabolic process"/>
    <property type="evidence" value="ECO:0007669"/>
    <property type="project" value="Ensembl"/>
</dbReference>
<dbReference type="GO" id="GO:0005794">
    <property type="term" value="C:Golgi apparatus"/>
    <property type="evidence" value="ECO:0007669"/>
    <property type="project" value="Ensembl"/>
</dbReference>
<evidence type="ECO:0000259" key="19">
    <source>
        <dbReference type="PROSITE" id="PS51323"/>
    </source>
</evidence>
<dbReference type="GO" id="GO:0001894">
    <property type="term" value="P:tissue homeostasis"/>
    <property type="evidence" value="ECO:0007669"/>
    <property type="project" value="Ensembl"/>
</dbReference>
<dbReference type="AlphaFoldDB" id="A0A8C6ALA5"/>
<organism evidence="20 21">
    <name type="scientific">Monodon monoceros</name>
    <name type="common">Narwhal</name>
    <name type="synonym">Ceratodon monodon</name>
    <dbReference type="NCBI Taxonomy" id="40151"/>
    <lineage>
        <taxon>Eukaryota</taxon>
        <taxon>Metazoa</taxon>
        <taxon>Chordata</taxon>
        <taxon>Craniata</taxon>
        <taxon>Vertebrata</taxon>
        <taxon>Euteleostomi</taxon>
        <taxon>Mammalia</taxon>
        <taxon>Eutheria</taxon>
        <taxon>Laurasiatheria</taxon>
        <taxon>Artiodactyla</taxon>
        <taxon>Whippomorpha</taxon>
        <taxon>Cetacea</taxon>
        <taxon>Odontoceti</taxon>
        <taxon>Monodontidae</taxon>
        <taxon>Monodon</taxon>
    </lineage>
</organism>
<dbReference type="Pfam" id="PF00007">
    <property type="entry name" value="Cys_knot"/>
    <property type="match status" value="1"/>
</dbReference>
<dbReference type="PROSITE" id="PS50184">
    <property type="entry name" value="VWFC_2"/>
    <property type="match status" value="1"/>
</dbReference>
<evidence type="ECO:0000259" key="17">
    <source>
        <dbReference type="PROSITE" id="PS01225"/>
    </source>
</evidence>
<dbReference type="GeneTree" id="ENSGT00940000155019"/>
<feature type="compositionally biased region" description="Low complexity" evidence="16">
    <location>
        <begin position="142"/>
        <end position="153"/>
    </location>
</feature>
<feature type="domain" description="VWFC" evidence="18">
    <location>
        <begin position="267"/>
        <end position="333"/>
    </location>
</feature>
<dbReference type="Pfam" id="PF00093">
    <property type="entry name" value="VWC"/>
    <property type="match status" value="1"/>
</dbReference>
<dbReference type="SMART" id="SM00209">
    <property type="entry name" value="TSP1"/>
    <property type="match status" value="1"/>
</dbReference>
<dbReference type="InterPro" id="IPR009030">
    <property type="entry name" value="Growth_fac_rcpt_cys_sf"/>
</dbReference>
<feature type="domain" description="CTCK" evidence="17">
    <location>
        <begin position="422"/>
        <end position="496"/>
    </location>
</feature>
<evidence type="ECO:0000256" key="2">
    <source>
        <dbReference type="ARBA" id="ARBA00008125"/>
    </source>
</evidence>
<feature type="region of interest" description="Disordered" evidence="16">
    <location>
        <begin position="77"/>
        <end position="167"/>
    </location>
</feature>
<dbReference type="SMART" id="SM00041">
    <property type="entry name" value="CT"/>
    <property type="match status" value="1"/>
</dbReference>